<evidence type="ECO:0000256" key="5">
    <source>
        <dbReference type="PROSITE-ProRule" id="PRU00221"/>
    </source>
</evidence>
<dbReference type="FunFam" id="2.130.10.10:FF:000093">
    <property type="entry name" value="DmX-like protein 1"/>
    <property type="match status" value="1"/>
</dbReference>
<dbReference type="SUPFAM" id="SSF50978">
    <property type="entry name" value="WD40 repeat-like"/>
    <property type="match status" value="2"/>
</dbReference>
<evidence type="ECO:0007829" key="11">
    <source>
        <dbReference type="PeptideAtlas" id="A0A8I5ZU67"/>
    </source>
</evidence>
<feature type="compositionally biased region" description="Acidic residues" evidence="6">
    <location>
        <begin position="2479"/>
        <end position="2507"/>
    </location>
</feature>
<evidence type="ECO:0000256" key="3">
    <source>
        <dbReference type="ARBA" id="ARBA00022737"/>
    </source>
</evidence>
<reference evidence="8" key="1">
    <citation type="submission" date="2024-01" db="EMBL/GenBank/DDBJ databases">
        <title>GRCr8: a new rat reference genome assembly contstructed from accurate long reads and long range scaffolding.</title>
        <authorList>
            <person name="Doris P.A."/>
            <person name="Kalbfleisch T."/>
            <person name="Li K."/>
            <person name="Howe K."/>
            <person name="Wood J."/>
        </authorList>
    </citation>
    <scope>NUCLEOTIDE SEQUENCE [LARGE SCALE GENOMIC DNA]</scope>
    <source>
        <strain evidence="8">Brown Norway</strain>
    </source>
</reference>
<dbReference type="PROSITE" id="PS50294">
    <property type="entry name" value="WD_REPEATS_REGION"/>
    <property type="match status" value="1"/>
</dbReference>
<feature type="region of interest" description="Disordered" evidence="6">
    <location>
        <begin position="1900"/>
        <end position="1919"/>
    </location>
</feature>
<feature type="compositionally biased region" description="Low complexity" evidence="6">
    <location>
        <begin position="2426"/>
        <end position="2441"/>
    </location>
</feature>
<keyword evidence="3" id="KW-0677">Repeat</keyword>
<organism evidence="8 9">
    <name type="scientific">Rattus norvegicus</name>
    <name type="common">Rat</name>
    <dbReference type="NCBI Taxonomy" id="10116"/>
    <lineage>
        <taxon>Eukaryota</taxon>
        <taxon>Metazoa</taxon>
        <taxon>Chordata</taxon>
        <taxon>Craniata</taxon>
        <taxon>Vertebrata</taxon>
        <taxon>Euteleostomi</taxon>
        <taxon>Mammalia</taxon>
        <taxon>Eutheria</taxon>
        <taxon>Euarchontoglires</taxon>
        <taxon>Glires</taxon>
        <taxon>Rodentia</taxon>
        <taxon>Myomorpha</taxon>
        <taxon>Muroidea</taxon>
        <taxon>Muridae</taxon>
        <taxon>Murinae</taxon>
        <taxon>Rattus</taxon>
    </lineage>
</organism>
<evidence type="ECO:0000256" key="4">
    <source>
        <dbReference type="ARBA" id="ARBA00072479"/>
    </source>
</evidence>
<feature type="compositionally biased region" description="Polar residues" evidence="6">
    <location>
        <begin position="1374"/>
        <end position="1385"/>
    </location>
</feature>
<gene>
    <name evidence="8 10" type="primary">Dmxl1</name>
</gene>
<dbReference type="InterPro" id="IPR036322">
    <property type="entry name" value="WD40_repeat_dom_sf"/>
</dbReference>
<dbReference type="RGD" id="1307692">
    <property type="gene designation" value="Dmxl1"/>
</dbReference>
<dbReference type="GlyGen" id="A0A8I5ZU67">
    <property type="glycosylation" value="1 site"/>
</dbReference>
<evidence type="ECO:0000313" key="10">
    <source>
        <dbReference type="RGD" id="1307692"/>
    </source>
</evidence>
<dbReference type="SMART" id="SM00320">
    <property type="entry name" value="WD40"/>
    <property type="match status" value="10"/>
</dbReference>
<feature type="domain" description="RAVE complex protein Rav1 C-terminal" evidence="7">
    <location>
        <begin position="1113"/>
        <end position="1394"/>
    </location>
</feature>
<dbReference type="PROSITE" id="PS50082">
    <property type="entry name" value="WD_REPEATS_2"/>
    <property type="match status" value="1"/>
</dbReference>
<evidence type="ECO:0000256" key="1">
    <source>
        <dbReference type="ARBA" id="ARBA00022553"/>
    </source>
</evidence>
<dbReference type="Pfam" id="PF12234">
    <property type="entry name" value="Rav1p_C"/>
    <property type="match status" value="2"/>
</dbReference>
<keyword evidence="1" id="KW-0597">Phosphoprotein</keyword>
<evidence type="ECO:0000313" key="8">
    <source>
        <dbReference type="Ensembl" id="ENSRNOP00000082026.1"/>
    </source>
</evidence>
<evidence type="ECO:0000313" key="9">
    <source>
        <dbReference type="Proteomes" id="UP000002494"/>
    </source>
</evidence>
<dbReference type="InterPro" id="IPR001680">
    <property type="entry name" value="WD40_rpt"/>
</dbReference>
<dbReference type="PANTHER" id="PTHR13950:SF12">
    <property type="entry name" value="DMX-LIKE PROTEIN 1"/>
    <property type="match status" value="1"/>
</dbReference>
<name>A0A8I5ZU67_RAT</name>
<dbReference type="GO" id="GO:0043291">
    <property type="term" value="C:RAVE complex"/>
    <property type="evidence" value="ECO:0000318"/>
    <property type="project" value="GO_Central"/>
</dbReference>
<dbReference type="Proteomes" id="UP000002494">
    <property type="component" value="Chromosome 18"/>
</dbReference>
<protein>
    <recommendedName>
        <fullName evidence="4">DmX-like protein 1</fullName>
    </recommendedName>
</protein>
<evidence type="ECO:0000256" key="2">
    <source>
        <dbReference type="ARBA" id="ARBA00022574"/>
    </source>
</evidence>
<reference evidence="8" key="3">
    <citation type="submission" date="2025-09" db="UniProtKB">
        <authorList>
            <consortium name="Ensembl"/>
        </authorList>
    </citation>
    <scope>IDENTIFICATION</scope>
    <source>
        <strain evidence="8">Brown Norway</strain>
    </source>
</reference>
<dbReference type="FunFam" id="2.130.10.10:FF:000150">
    <property type="entry name" value="Dmx-like 2, isoform CRA_c"/>
    <property type="match status" value="1"/>
</dbReference>
<dbReference type="InterPro" id="IPR052208">
    <property type="entry name" value="DmX-like/RAVE_component"/>
</dbReference>
<dbReference type="AGR" id="RGD:1307692"/>
<evidence type="ECO:0000256" key="6">
    <source>
        <dbReference type="SAM" id="MobiDB-lite"/>
    </source>
</evidence>
<dbReference type="Ensembl" id="ENSRNOT00000113305.2">
    <property type="protein sequence ID" value="ENSRNOP00000082026.1"/>
    <property type="gene ID" value="ENSRNOG00000024671.7"/>
</dbReference>
<feature type="region of interest" description="Disordered" evidence="6">
    <location>
        <begin position="420"/>
        <end position="444"/>
    </location>
</feature>
<dbReference type="FunCoup" id="A0A8I5ZU67">
    <property type="interactions" value="3410"/>
</dbReference>
<dbReference type="PANTHER" id="PTHR13950">
    <property type="entry name" value="RABCONNECTIN-RELATED"/>
    <property type="match status" value="1"/>
</dbReference>
<feature type="repeat" description="WD" evidence="5">
    <location>
        <begin position="2961"/>
        <end position="3002"/>
    </location>
</feature>
<keyword evidence="9" id="KW-1185">Reference proteome</keyword>
<keyword evidence="2 5" id="KW-0853">WD repeat</keyword>
<dbReference type="RefSeq" id="XP_006254773.1">
    <property type="nucleotide sequence ID" value="XM_006254711.5"/>
</dbReference>
<dbReference type="InterPro" id="IPR022033">
    <property type="entry name" value="Rav1p_C"/>
</dbReference>
<dbReference type="GeneID" id="307429"/>
<feature type="region of interest" description="Disordered" evidence="6">
    <location>
        <begin position="2409"/>
        <end position="2444"/>
    </location>
</feature>
<dbReference type="OMA" id="DSQWQKT"/>
<dbReference type="CTD" id="1657"/>
<dbReference type="GO" id="GO:0007035">
    <property type="term" value="P:vacuolar acidification"/>
    <property type="evidence" value="ECO:0000318"/>
    <property type="project" value="GO_Central"/>
</dbReference>
<reference evidence="8" key="2">
    <citation type="submission" date="2025-08" db="UniProtKB">
        <authorList>
            <consortium name="Ensembl"/>
        </authorList>
    </citation>
    <scope>IDENTIFICATION</scope>
    <source>
        <strain evidence="8">Brown Norway</strain>
    </source>
</reference>
<dbReference type="Gene3D" id="2.130.10.10">
    <property type="entry name" value="YVTN repeat-like/Quinoprotein amine dehydrogenase"/>
    <property type="match status" value="3"/>
</dbReference>
<dbReference type="InterPro" id="IPR015943">
    <property type="entry name" value="WD40/YVTN_repeat-like_dom_sf"/>
</dbReference>
<dbReference type="Pfam" id="PF00400">
    <property type="entry name" value="WD40"/>
    <property type="match status" value="2"/>
</dbReference>
<feature type="region of interest" description="Disordered" evidence="6">
    <location>
        <begin position="2475"/>
        <end position="2514"/>
    </location>
</feature>
<evidence type="ECO:0000259" key="7">
    <source>
        <dbReference type="Pfam" id="PF12234"/>
    </source>
</evidence>
<sequence>MNLHQVLTGAVNPGDHCFSVGSVGEQRFTAYASGCDIVILGSNFERLQIIPGAKHGNIQVGCVDCSMQQGKIAASYGNVISVFEPVSVPKKRKNLEFYSQWQKSGQFFLDSIAHNITWDPAGNRLLTGSSCLQLWCNINSRKQTEDENADKTDLNFGDWVCIWHCKTASQVHLMKFSPDGEFFATAGKDDCLLKVWYNVENWRPAVTSPDKNSEKQSQGEIDFSFVYLAHPRAVNGFSWRKTSKYMPRASVCNVLLTCCKDNVCRLWVETFLPNDCLLYGSDCNHWCEPISLTNNLKRNASSKDRVQSALEVNLRPFRRGRSRSLALVAHTGYLPHQQDPHRVHRNTPLHANALCHFHIAASINPATDIPLLPSITSLSLSVNEEQCGPFVVHWLNNKELHFTLSMEVFLQQLRKSFEQPSSEASVEDSIQADVKSDEEMDGGVDDLKINHEKKELGEDKMLPSSSFTPLSSAAIDHQIEVLLSEWSKNADMLFSIHPMDGSLLVWHVDWLDEYQPGMFRQVQVSFVSRIPVAFPTGDANSLCKSIVMYACTKNVDLAIQQGKQKPTGLTRSTSMLISSGHSKSSNNLKLSIFTPNVMMISKHADGSLNQWLVSFAEESAFSTVLSISHKSRYCGHRFHLNDLACHSVLPLLLTTSHHNALRTPNVGNQKQAHDTINIEECSLAQQNKSNVDMAFQDPNAVYSELILWRVDPVGPLSFSGGVSELARINSLHVSAFSNVAWLPTLIPSYCLGAYCNSPSACFVASDGQYLRLYEAVIDAKKLLYELSNPEISKYVGEVFNIVSQQSTARPGCIIALDSITKLHGRKTQLLHVFQEDFILNNLEKKRLGIDSILLDSGSSRNGFSEKFYLVVIECTQDNRSLLRMWDLHLRSIPVSLDERIDTKISEAIWLPEEHYSSSPEKILSPFSQKFQACRANLQSTSKLSLFSEMVYSKELDLPEGVEIISVKPSAGHLSSSSIYPVCSAPYLLATSCSDDKVRFWRCRVTNGESATSKNGKIDLVYIWEEWPLLIEDGLQSNSSITVPGRPVEVSCAHTNRLAVAYKQPTCNSRSQEFVMHVSIFECESTGGSCWILEQTIHLDELSTVLDSGISIDSNLVAYNKQETYLVSKESITSSTKHLVHLDWMSREDGSHILTVGIGSKLFMYGPMAGKVQEQTVKENQVFPLWDSTKVVPLSKFVLLRSVDLVSSVEGAPPFPVSLSWVRDGILVVGMDCEMHVYSQWQPSYKQEPVIADSYNGSTPSILSLIKQSNSSSSGLHPPKKTLTRSMTSLAQKICGKKSTFDPSVDMEDSGLFEAAHVLSPTLPQYHPLQLLELMDLGKVRRAKAILSHLVKCIAGEVVALNETESSHERRLRSLTISASGSTTRDPQAFNKAENRDYTEIDSVPPLPLYALLAADDDSYYSSLEKTRNESSLRKSEQLSKESYDELFQTSVLMSDNHILETDEENTQPRVIDLSQYSPTYFGPEHAQVLSGHLLHSSLPGLTRMEQMSLMALADTIATTSTDIGESRDRSQGGETLDECGLKFLLAVRLHTFLTTSLPAYRAQLLHQGLSTGHFAWAFHSVAEEELLNMLPAMQKDDPTWSELRAMGVGWWVRNARILRRCIEKVAKAAFHRNNDPLDAAIFYLAMKKKAVIWGLYRSQKDTKMTQFFGHNFEEERWRKAALKNAFSLLGKQRFEHSAAFFLLGGCLKDAIEVCLEKLNDIQLALVIARLFESEFDKSTTYKSILRKKVLGIGSPASELNSSNINAHHDPFLRSMAHWILEDYSAALETLIKQPVTEEEDQGMMSACNPVVFNFYNYLRTHPLLLRRHLGSSDTFSTHMALTGKSGLAGTINLSERRLFFTTASAHLKAGCPMLALEVLSKMPKVNKKAKPFCRGSSFLTSKESSPLKSETREDKSSAVDWSQSLINGFESSSEGSSERHSNSTFSFDWSQPSMVFQDDSLELKWDSDNDEENEDPPISMKEIRPLQRNTIKELDEFSSYTDSLSTLDENDILNPSEDIIAVQLKFRACLKILTVELRTLSTGYEIDGGKLRYQLYHWLEKEVVALQRTCDFCSDAEQLQSTFSQSADETGSIEDADDLHHQTKVKQQLRESFQEKRQWLLKYQSLLRMFLSYCVLHGSHGGGLASVRMELILLLQESQQETAEPIFSNPLSEQTSVPLLFACTASAKTVVANPLLHLSNLTHDILHAIINFDSPPHPDSQTNKVYVMHTLAASLSACIYQCLCGSHNYSSFQTNQFTGMVYQTVLLAHRHSLRTGSLDESVTPNTSPAQWPGINCLIQLLNSSGEEAQSGLTVLLCEILTAVYLSLFIHGLATHSSNELFRIVAHPLNEKMWSAVFGGGAHVPSKVQTTSKALSGRHFAMPSPHQVVVFSMECVGFSKALSAISSHSPPTLAVEGEKQNKHISPSKVSGRESSPVSSSSVNQEPLAVKEKFIPPELSIWDYFVAKPFLLPSQSRAEYDSEESLESDDDNDDDDDDDDDDDNDDDTLPSDLQLHEHSNSNSFSWSLMRLAMVQLVLNNLKTFYPFAGHDLAELPVSSPLCHAVLKTLQCWEQVLLRRLEIHGGPPQNYISSHTSEENVSAGPAILRHKALLEPTNTPFKSKNHLALSVKRLWQYLVKQEEIQETFIRNIFTKKRCLNEIESDLGYPGGKARIIHKESDIITAFAVNKANRNCIAIASSHDVQELDVSGILATQIYTWVDDDTETETKGSEDFLVIHARDDLSAVQGTTPYTHSNPGTPINMPWLGSTQTGRGASVMLKKAINNVRRMTSHPTLPYYLTGAQDGSVRMFEWGHSQQITCFRSGGNSRITRMRFNYQGNKFGIVDADGYLSLYQTNWKCCPVTGSMPKPYLAWQCHNKTANDFVFVSSSSLIATAGLSTDNRNICLWDTLVAPANSLVHAFTCHDSGATVLAYAPKHQLLISGGRKGFTCVFDLRQRQQRQLFQSHDSPVKAVAIDPTEEYFVTGSAEGNIKIWSLSTFSLLHTFINEHARQSIFRNIGTGVMQIETGPANHIFSCGADGTMKMRILPDQFSPLNEVLKNDVKFML</sequence>
<keyword evidence="11" id="KW-1267">Proteomics identification</keyword>
<dbReference type="FunFam" id="2.130.10.10:FF:000540">
    <property type="entry name" value="Dmx like 1"/>
    <property type="match status" value="1"/>
</dbReference>
<feature type="region of interest" description="Disordered" evidence="6">
    <location>
        <begin position="1373"/>
        <end position="1395"/>
    </location>
</feature>
<accession>A0A8I5ZU67</accession>
<dbReference type="GeneTree" id="ENSGT00390000000096"/>
<proteinExistence type="evidence at protein level"/>
<feature type="domain" description="RAVE complex protein Rav1 C-terminal" evidence="7">
    <location>
        <begin position="1461"/>
        <end position="1877"/>
    </location>
</feature>